<evidence type="ECO:0000256" key="3">
    <source>
        <dbReference type="ARBA" id="ARBA00023163"/>
    </source>
</evidence>
<dbReference type="InterPro" id="IPR018490">
    <property type="entry name" value="cNMP-bd_dom_sf"/>
</dbReference>
<dbReference type="PROSITE" id="PS00889">
    <property type="entry name" value="CNMP_BINDING_2"/>
    <property type="match status" value="1"/>
</dbReference>
<evidence type="ECO:0000256" key="2">
    <source>
        <dbReference type="ARBA" id="ARBA00023125"/>
    </source>
</evidence>
<dbReference type="SUPFAM" id="SSF51206">
    <property type="entry name" value="cAMP-binding domain-like"/>
    <property type="match status" value="1"/>
</dbReference>
<dbReference type="InterPro" id="IPR036390">
    <property type="entry name" value="WH_DNA-bd_sf"/>
</dbReference>
<dbReference type="PANTHER" id="PTHR24567">
    <property type="entry name" value="CRP FAMILY TRANSCRIPTIONAL REGULATORY PROTEIN"/>
    <property type="match status" value="1"/>
</dbReference>
<accession>A0A382QAV8</accession>
<dbReference type="PROSITE" id="PS50042">
    <property type="entry name" value="CNMP_BINDING_3"/>
    <property type="match status" value="1"/>
</dbReference>
<dbReference type="InterPro" id="IPR018488">
    <property type="entry name" value="cNMP-bd_CS"/>
</dbReference>
<dbReference type="EMBL" id="UINC01112865">
    <property type="protein sequence ID" value="SVC82100.1"/>
    <property type="molecule type" value="Genomic_DNA"/>
</dbReference>
<sequence>MAIDNMDSIPIFIDLDEQELEDVSESCTPRNYPKNSMIILEEEFGDIVFIIVSGTVKITRVNDEGKEVILSLLGPGEIFGEMAILDGEARSANALAQENCELIAIQRSEFLRLLRRNFKISFALMGELAKRLRKSDQQIEALSLSDAEHRIGVSILNLAEDMGVIRKGQVTIEKLPFQQDIANMSGTSRETVSRVLKLFEDRHMITKVGHTVVIPDYAFFKRLFDKTV</sequence>
<reference evidence="6" key="1">
    <citation type="submission" date="2018-05" db="EMBL/GenBank/DDBJ databases">
        <authorList>
            <person name="Lanie J.A."/>
            <person name="Ng W.-L."/>
            <person name="Kazmierczak K.M."/>
            <person name="Andrzejewski T.M."/>
            <person name="Davidsen T.M."/>
            <person name="Wayne K.J."/>
            <person name="Tettelin H."/>
            <person name="Glass J.I."/>
            <person name="Rusch D."/>
            <person name="Podicherti R."/>
            <person name="Tsui H.-C.T."/>
            <person name="Winkler M.E."/>
        </authorList>
    </citation>
    <scope>NUCLEOTIDE SEQUENCE</scope>
</reference>
<keyword evidence="3" id="KW-0804">Transcription</keyword>
<dbReference type="GO" id="GO:0005829">
    <property type="term" value="C:cytosol"/>
    <property type="evidence" value="ECO:0007669"/>
    <property type="project" value="TreeGrafter"/>
</dbReference>
<feature type="domain" description="HTH crp-type" evidence="5">
    <location>
        <begin position="145"/>
        <end position="218"/>
    </location>
</feature>
<evidence type="ECO:0000313" key="6">
    <source>
        <dbReference type="EMBL" id="SVC82100.1"/>
    </source>
</evidence>
<dbReference type="GO" id="GO:0003700">
    <property type="term" value="F:DNA-binding transcription factor activity"/>
    <property type="evidence" value="ECO:0007669"/>
    <property type="project" value="TreeGrafter"/>
</dbReference>
<dbReference type="SMART" id="SM00100">
    <property type="entry name" value="cNMP"/>
    <property type="match status" value="1"/>
</dbReference>
<dbReference type="Gene3D" id="2.60.120.10">
    <property type="entry name" value="Jelly Rolls"/>
    <property type="match status" value="1"/>
</dbReference>
<dbReference type="InterPro" id="IPR036388">
    <property type="entry name" value="WH-like_DNA-bd_sf"/>
</dbReference>
<dbReference type="InterPro" id="IPR000595">
    <property type="entry name" value="cNMP-bd_dom"/>
</dbReference>
<evidence type="ECO:0000259" key="5">
    <source>
        <dbReference type="PROSITE" id="PS51063"/>
    </source>
</evidence>
<dbReference type="CDD" id="cd00038">
    <property type="entry name" value="CAP_ED"/>
    <property type="match status" value="1"/>
</dbReference>
<evidence type="ECO:0000259" key="4">
    <source>
        <dbReference type="PROSITE" id="PS50042"/>
    </source>
</evidence>
<evidence type="ECO:0008006" key="7">
    <source>
        <dbReference type="Google" id="ProtNLM"/>
    </source>
</evidence>
<dbReference type="Pfam" id="PF00027">
    <property type="entry name" value="cNMP_binding"/>
    <property type="match status" value="1"/>
</dbReference>
<evidence type="ECO:0000256" key="1">
    <source>
        <dbReference type="ARBA" id="ARBA00023015"/>
    </source>
</evidence>
<dbReference type="SUPFAM" id="SSF46785">
    <property type="entry name" value="Winged helix' DNA-binding domain"/>
    <property type="match status" value="1"/>
</dbReference>
<keyword evidence="2" id="KW-0238">DNA-binding</keyword>
<name>A0A382QAV8_9ZZZZ</name>
<dbReference type="PROSITE" id="PS51063">
    <property type="entry name" value="HTH_CRP_2"/>
    <property type="match status" value="1"/>
</dbReference>
<feature type="domain" description="Cyclic nucleotide-binding" evidence="4">
    <location>
        <begin position="11"/>
        <end position="131"/>
    </location>
</feature>
<dbReference type="AlphaFoldDB" id="A0A382QAV8"/>
<organism evidence="6">
    <name type="scientific">marine metagenome</name>
    <dbReference type="NCBI Taxonomy" id="408172"/>
    <lineage>
        <taxon>unclassified sequences</taxon>
        <taxon>metagenomes</taxon>
        <taxon>ecological metagenomes</taxon>
    </lineage>
</organism>
<dbReference type="SMART" id="SM00419">
    <property type="entry name" value="HTH_CRP"/>
    <property type="match status" value="1"/>
</dbReference>
<proteinExistence type="predicted"/>
<dbReference type="InterPro" id="IPR014710">
    <property type="entry name" value="RmlC-like_jellyroll"/>
</dbReference>
<dbReference type="InterPro" id="IPR012318">
    <property type="entry name" value="HTH_CRP"/>
</dbReference>
<dbReference type="PANTHER" id="PTHR24567:SF74">
    <property type="entry name" value="HTH-TYPE TRANSCRIPTIONAL REGULATOR ARCR"/>
    <property type="match status" value="1"/>
</dbReference>
<dbReference type="Pfam" id="PF13545">
    <property type="entry name" value="HTH_Crp_2"/>
    <property type="match status" value="1"/>
</dbReference>
<dbReference type="GO" id="GO:0003677">
    <property type="term" value="F:DNA binding"/>
    <property type="evidence" value="ECO:0007669"/>
    <property type="project" value="UniProtKB-KW"/>
</dbReference>
<dbReference type="Gene3D" id="1.10.10.10">
    <property type="entry name" value="Winged helix-like DNA-binding domain superfamily/Winged helix DNA-binding domain"/>
    <property type="match status" value="1"/>
</dbReference>
<dbReference type="InterPro" id="IPR050397">
    <property type="entry name" value="Env_Response_Regulators"/>
</dbReference>
<protein>
    <recommendedName>
        <fullName evidence="7">Cyclic nucleotide-binding domain-containing protein</fullName>
    </recommendedName>
</protein>
<gene>
    <name evidence="6" type="ORF">METZ01_LOCUS334954</name>
</gene>
<keyword evidence="1" id="KW-0805">Transcription regulation</keyword>